<keyword evidence="4" id="KW-1185">Reference proteome</keyword>
<dbReference type="PANTHER" id="PTHR24148:SF64">
    <property type="entry name" value="HETEROKARYON INCOMPATIBILITY DOMAIN-CONTAINING PROTEIN"/>
    <property type="match status" value="1"/>
</dbReference>
<evidence type="ECO:0000259" key="2">
    <source>
        <dbReference type="Pfam" id="PF06985"/>
    </source>
</evidence>
<evidence type="ECO:0000313" key="4">
    <source>
        <dbReference type="Proteomes" id="UP001152533"/>
    </source>
</evidence>
<gene>
    <name evidence="3" type="ORF">CGXH109_LOCUS138784</name>
</gene>
<name>A0A9W4WFV8_9PEZI</name>
<accession>A0A9W4WFV8</accession>
<feature type="domain" description="Heterokaryon incompatibility" evidence="2">
    <location>
        <begin position="53"/>
        <end position="201"/>
    </location>
</feature>
<comment type="caution">
    <text evidence="3">The sequence shown here is derived from an EMBL/GenBank/DDBJ whole genome shotgun (WGS) entry which is preliminary data.</text>
</comment>
<dbReference type="InterPro" id="IPR052895">
    <property type="entry name" value="HetReg/Transcr_Mod"/>
</dbReference>
<proteinExistence type="predicted"/>
<organism evidence="3 4">
    <name type="scientific">Colletotrichum noveboracense</name>
    <dbReference type="NCBI Taxonomy" id="2664923"/>
    <lineage>
        <taxon>Eukaryota</taxon>
        <taxon>Fungi</taxon>
        <taxon>Dikarya</taxon>
        <taxon>Ascomycota</taxon>
        <taxon>Pezizomycotina</taxon>
        <taxon>Sordariomycetes</taxon>
        <taxon>Hypocreomycetidae</taxon>
        <taxon>Glomerellales</taxon>
        <taxon>Glomerellaceae</taxon>
        <taxon>Colletotrichum</taxon>
        <taxon>Colletotrichum gloeosporioides species complex</taxon>
    </lineage>
</organism>
<evidence type="ECO:0000256" key="1">
    <source>
        <dbReference type="SAM" id="MobiDB-lite"/>
    </source>
</evidence>
<dbReference type="Proteomes" id="UP001152533">
    <property type="component" value="Unassembled WGS sequence"/>
</dbReference>
<dbReference type="EMBL" id="CAMGZC010002177">
    <property type="protein sequence ID" value="CAI0654508.1"/>
    <property type="molecule type" value="Genomic_DNA"/>
</dbReference>
<evidence type="ECO:0000313" key="3">
    <source>
        <dbReference type="EMBL" id="CAI0654508.1"/>
    </source>
</evidence>
<dbReference type="AlphaFoldDB" id="A0A9W4WFV8"/>
<dbReference type="PANTHER" id="PTHR24148">
    <property type="entry name" value="ANKYRIN REPEAT DOMAIN-CONTAINING PROTEIN 39 HOMOLOG-RELATED"/>
    <property type="match status" value="1"/>
</dbReference>
<protein>
    <recommendedName>
        <fullName evidence="2">Heterokaryon incompatibility domain-containing protein</fullName>
    </recommendedName>
</protein>
<feature type="compositionally biased region" description="Low complexity" evidence="1">
    <location>
        <begin position="354"/>
        <end position="368"/>
    </location>
</feature>
<dbReference type="Pfam" id="PF06985">
    <property type="entry name" value="HET"/>
    <property type="match status" value="1"/>
</dbReference>
<dbReference type="InterPro" id="IPR010730">
    <property type="entry name" value="HET"/>
</dbReference>
<feature type="region of interest" description="Disordered" evidence="1">
    <location>
        <begin position="354"/>
        <end position="377"/>
    </location>
</feature>
<sequence length="487" mass="54836">MVEPPDGDGAGETIYKPITQEKEIRLLVLEPGAPGDELKCRLVHAHLSWRTRYEALSYSWGNGTVTRPLSCSGRTEIVYINLHDALTDLRLPDRERIIWTDRLYINQSDDGEKTAQMKLMGEIYSQASQVLIYLGKMDSSVEGAIEAIRRVDSEWGAFDSLNPLGPFYTMWCQFTKDEINWDPIINLLRRPWFQRTWVFQEAVLAKRGQVICGDQSIPWTAFERSVQSMADYKIAFKDIPAYSSMDSIVSGISLITSARSARHTDWKAYLPHVRLMKGSQHIRPASLKLLDLILESRSLSCTQAQDKIFGMLGVTSQDIRSEYFTHDSSRSPGDAFRNFVLWDIFHNDSLRALGSSSDKGGSQYSSPSWVPDFERLDPQSSLTGTKNHAKFNASAGLPKQVGTSDEETVLHVKGRIVDSIHTVGKGSTTSPGTFAGENAHVRHFESLSHLEINKHMIEEARDIWVAATKRLDHCREPVIMASIKKDT</sequence>
<reference evidence="3" key="1">
    <citation type="submission" date="2022-08" db="EMBL/GenBank/DDBJ databases">
        <authorList>
            <person name="Giroux E."/>
            <person name="Giroux E."/>
        </authorList>
    </citation>
    <scope>NUCLEOTIDE SEQUENCE</scope>
    <source>
        <strain evidence="3">H1091258</strain>
    </source>
</reference>